<keyword evidence="5" id="KW-1185">Reference proteome</keyword>
<evidence type="ECO:0000313" key="4">
    <source>
        <dbReference type="EMBL" id="PON66323.1"/>
    </source>
</evidence>
<evidence type="ECO:0000256" key="1">
    <source>
        <dbReference type="ARBA" id="ARBA00022729"/>
    </source>
</evidence>
<reference evidence="5" key="1">
    <citation type="submission" date="2016-06" db="EMBL/GenBank/DDBJ databases">
        <title>Parallel loss of symbiosis genes in relatives of nitrogen-fixing non-legume Parasponia.</title>
        <authorList>
            <person name="Van Velzen R."/>
            <person name="Holmer R."/>
            <person name="Bu F."/>
            <person name="Rutten L."/>
            <person name="Van Zeijl A."/>
            <person name="Liu W."/>
            <person name="Santuari L."/>
            <person name="Cao Q."/>
            <person name="Sharma T."/>
            <person name="Shen D."/>
            <person name="Roswanjaya Y."/>
            <person name="Wardhani T."/>
            <person name="Kalhor M.S."/>
            <person name="Jansen J."/>
            <person name="Van den Hoogen J."/>
            <person name="Gungor B."/>
            <person name="Hartog M."/>
            <person name="Hontelez J."/>
            <person name="Verver J."/>
            <person name="Yang W.-C."/>
            <person name="Schijlen E."/>
            <person name="Repin R."/>
            <person name="Schilthuizen M."/>
            <person name="Schranz E."/>
            <person name="Heidstra R."/>
            <person name="Miyata K."/>
            <person name="Fedorova E."/>
            <person name="Kohlen W."/>
            <person name="Bisseling T."/>
            <person name="Smit S."/>
            <person name="Geurts R."/>
        </authorList>
    </citation>
    <scope>NUCLEOTIDE SEQUENCE [LARGE SCALE GENOMIC DNA]</scope>
    <source>
        <strain evidence="5">cv. RG33-2</strain>
    </source>
</reference>
<dbReference type="GO" id="GO:0009723">
    <property type="term" value="P:response to ethylene"/>
    <property type="evidence" value="ECO:0007669"/>
    <property type="project" value="TreeGrafter"/>
</dbReference>
<gene>
    <name evidence="4" type="ORF">TorRG33x02_268360</name>
</gene>
<evidence type="ECO:0008006" key="6">
    <source>
        <dbReference type="Google" id="ProtNLM"/>
    </source>
</evidence>
<dbReference type="Pfam" id="PF01190">
    <property type="entry name" value="Pollen_Ole_e_1"/>
    <property type="match status" value="1"/>
</dbReference>
<comment type="caution">
    <text evidence="4">The sequence shown here is derived from an EMBL/GenBank/DDBJ whole genome shotgun (WGS) entry which is preliminary data.</text>
</comment>
<dbReference type="STRING" id="63057.A0A2P5CZ59"/>
<dbReference type="Proteomes" id="UP000237000">
    <property type="component" value="Unassembled WGS sequence"/>
</dbReference>
<dbReference type="OrthoDB" id="1194340at2759"/>
<feature type="compositionally biased region" description="Basic and acidic residues" evidence="2">
    <location>
        <begin position="108"/>
        <end position="118"/>
    </location>
</feature>
<feature type="signal peptide" evidence="3">
    <location>
        <begin position="1"/>
        <end position="22"/>
    </location>
</feature>
<dbReference type="PANTHER" id="PTHR33470">
    <property type="entry name" value="OS01G0164075 PROTEIN"/>
    <property type="match status" value="1"/>
</dbReference>
<proteinExistence type="predicted"/>
<feature type="region of interest" description="Disordered" evidence="2">
    <location>
        <begin position="29"/>
        <end position="118"/>
    </location>
</feature>
<accession>A0A2P5CZ59</accession>
<feature type="compositionally biased region" description="Basic and acidic residues" evidence="2">
    <location>
        <begin position="32"/>
        <end position="42"/>
    </location>
</feature>
<evidence type="ECO:0000256" key="2">
    <source>
        <dbReference type="SAM" id="MobiDB-lite"/>
    </source>
</evidence>
<dbReference type="EMBL" id="JXTC01000313">
    <property type="protein sequence ID" value="PON66323.1"/>
    <property type="molecule type" value="Genomic_DNA"/>
</dbReference>
<dbReference type="GO" id="GO:0071944">
    <property type="term" value="C:cell periphery"/>
    <property type="evidence" value="ECO:0007669"/>
    <property type="project" value="TreeGrafter"/>
</dbReference>
<keyword evidence="1 3" id="KW-0732">Signal</keyword>
<dbReference type="PANTHER" id="PTHR33470:SF40">
    <property type="entry name" value="PROTEIN SEED AND ROOT HAIR PROTECTIVE PROTEIN"/>
    <property type="match status" value="1"/>
</dbReference>
<protein>
    <recommendedName>
        <fullName evidence="6">Pollen Ole e 1 allergen and extensin family protein</fullName>
    </recommendedName>
</protein>
<feature type="chain" id="PRO_5015135289" description="Pollen Ole e 1 allergen and extensin family protein" evidence="3">
    <location>
        <begin position="23"/>
        <end position="279"/>
    </location>
</feature>
<dbReference type="InParanoid" id="A0A2P5CZ59"/>
<organism evidence="4 5">
    <name type="scientific">Trema orientale</name>
    <name type="common">Charcoal tree</name>
    <name type="synonym">Celtis orientalis</name>
    <dbReference type="NCBI Taxonomy" id="63057"/>
    <lineage>
        <taxon>Eukaryota</taxon>
        <taxon>Viridiplantae</taxon>
        <taxon>Streptophyta</taxon>
        <taxon>Embryophyta</taxon>
        <taxon>Tracheophyta</taxon>
        <taxon>Spermatophyta</taxon>
        <taxon>Magnoliopsida</taxon>
        <taxon>eudicotyledons</taxon>
        <taxon>Gunneridae</taxon>
        <taxon>Pentapetalae</taxon>
        <taxon>rosids</taxon>
        <taxon>fabids</taxon>
        <taxon>Rosales</taxon>
        <taxon>Cannabaceae</taxon>
        <taxon>Trema</taxon>
    </lineage>
</organism>
<feature type="compositionally biased region" description="Basic and acidic residues" evidence="2">
    <location>
        <begin position="54"/>
        <end position="70"/>
    </location>
</feature>
<sequence length="279" mass="31140">MALSNFCVTFILLLSSVILASAHDYGYDTEPELQKPKPEENQKFLPTKLNYEQPKPEDQKEKPIPTKPNHEQPSYEQPKQEEKKNTLPTKPIYEQPKPETENILPTKPKYEQVKPEGEEKLVPVKSNYQGQVPKEDKSILPSTIAVQGLVLCKSGLRYFPIQGAVAKITCPAVHNQEGYETTSFSIKSEASDAKGYFYVTLTHDGLGDQWKLKDCKAFLDHSPLETCNVPTNVNNGVLGDLLASYSILNHSNTKLFSVGPFFYTTSSSSEPKPSVPSGY</sequence>
<evidence type="ECO:0000256" key="3">
    <source>
        <dbReference type="SAM" id="SignalP"/>
    </source>
</evidence>
<evidence type="ECO:0000313" key="5">
    <source>
        <dbReference type="Proteomes" id="UP000237000"/>
    </source>
</evidence>
<dbReference type="AlphaFoldDB" id="A0A2P5CZ59"/>
<name>A0A2P5CZ59_TREOI</name>